<accession>A0A9P1CUU0</accession>
<evidence type="ECO:0000313" key="2">
    <source>
        <dbReference type="EMBL" id="CAI3997903.1"/>
    </source>
</evidence>
<gene>
    <name evidence="2" type="ORF">C1SCF055_LOCUS24241</name>
</gene>
<dbReference type="EMBL" id="CAMXCT020002391">
    <property type="protein sequence ID" value="CAL1151278.1"/>
    <property type="molecule type" value="Genomic_DNA"/>
</dbReference>
<reference evidence="3 4" key="2">
    <citation type="submission" date="2024-05" db="EMBL/GenBank/DDBJ databases">
        <authorList>
            <person name="Chen Y."/>
            <person name="Shah S."/>
            <person name="Dougan E. K."/>
            <person name="Thang M."/>
            <person name="Chan C."/>
        </authorList>
    </citation>
    <scope>NUCLEOTIDE SEQUENCE [LARGE SCALE GENOMIC DNA]</scope>
</reference>
<dbReference type="Proteomes" id="UP001152797">
    <property type="component" value="Unassembled WGS sequence"/>
</dbReference>
<reference evidence="2" key="1">
    <citation type="submission" date="2022-10" db="EMBL/GenBank/DDBJ databases">
        <authorList>
            <person name="Chen Y."/>
            <person name="Dougan E. K."/>
            <person name="Chan C."/>
            <person name="Rhodes N."/>
            <person name="Thang M."/>
        </authorList>
    </citation>
    <scope>NUCLEOTIDE SEQUENCE</scope>
</reference>
<feature type="region of interest" description="Disordered" evidence="1">
    <location>
        <begin position="204"/>
        <end position="225"/>
    </location>
</feature>
<feature type="region of interest" description="Disordered" evidence="1">
    <location>
        <begin position="1"/>
        <end position="143"/>
    </location>
</feature>
<protein>
    <submittedName>
        <fullName evidence="2">Uncharacterized protein</fullName>
    </submittedName>
</protein>
<keyword evidence="4" id="KW-1185">Reference proteome</keyword>
<dbReference type="EMBL" id="CAMXCT030002391">
    <property type="protein sequence ID" value="CAL4785215.1"/>
    <property type="molecule type" value="Genomic_DNA"/>
</dbReference>
<evidence type="ECO:0000256" key="1">
    <source>
        <dbReference type="SAM" id="MobiDB-lite"/>
    </source>
</evidence>
<evidence type="ECO:0000313" key="3">
    <source>
        <dbReference type="EMBL" id="CAL4785215.1"/>
    </source>
</evidence>
<comment type="caution">
    <text evidence="2">The sequence shown here is derived from an EMBL/GenBank/DDBJ whole genome shotgun (WGS) entry which is preliminary data.</text>
</comment>
<organism evidence="2">
    <name type="scientific">Cladocopium goreaui</name>
    <dbReference type="NCBI Taxonomy" id="2562237"/>
    <lineage>
        <taxon>Eukaryota</taxon>
        <taxon>Sar</taxon>
        <taxon>Alveolata</taxon>
        <taxon>Dinophyceae</taxon>
        <taxon>Suessiales</taxon>
        <taxon>Symbiodiniaceae</taxon>
        <taxon>Cladocopium</taxon>
    </lineage>
</organism>
<dbReference type="AlphaFoldDB" id="A0A9P1CUU0"/>
<feature type="compositionally biased region" description="Basic residues" evidence="1">
    <location>
        <begin position="103"/>
        <end position="113"/>
    </location>
</feature>
<evidence type="ECO:0000313" key="4">
    <source>
        <dbReference type="Proteomes" id="UP001152797"/>
    </source>
</evidence>
<name>A0A9P1CUU0_9DINO</name>
<feature type="compositionally biased region" description="Basic and acidic residues" evidence="1">
    <location>
        <begin position="63"/>
        <end position="79"/>
    </location>
</feature>
<sequence>MVETLPLADIFEAPVPASPPVPTVESPFSSATDKRAQFQSIKKGKGKGEETLELGATPSPAKGELDSKKGSVEKEKIPDDFTEDEADDDFVKRQEQLNLQPAKRGKGKGRGRGRGSTATKRSDHDDPEVEVPEKKRKIATPQTFWTDDVSEEWARCKAMWDKEWQEEEVWGQESWGQSSQAFDHYAHLDGQVSLHSLVAAEGDGCSGEGKAKKVEKAPKKKNTKKKHIEVLEEKADDSSVESEEETCHTNQKEQVKAIAQHIKDVLALGIRVKKFEDLTKQTKDRLREPFPNTDECRYTPYWNRPACGFYLKSEGMDGGCFSVQSEHGPYLHRLVASMKAAQLMAT</sequence>
<dbReference type="EMBL" id="CAMXCT010002391">
    <property type="protein sequence ID" value="CAI3997903.1"/>
    <property type="molecule type" value="Genomic_DNA"/>
</dbReference>
<proteinExistence type="predicted"/>